<evidence type="ECO:0000256" key="14">
    <source>
        <dbReference type="ARBA" id="ARBA00023136"/>
    </source>
</evidence>
<dbReference type="Gene3D" id="3.40.50.1000">
    <property type="entry name" value="HAD superfamily/HAD-like"/>
    <property type="match status" value="1"/>
</dbReference>
<evidence type="ECO:0000256" key="8">
    <source>
        <dbReference type="ARBA" id="ARBA00022741"/>
    </source>
</evidence>
<evidence type="ECO:0000259" key="17">
    <source>
        <dbReference type="Pfam" id="PF00122"/>
    </source>
</evidence>
<evidence type="ECO:0000256" key="4">
    <source>
        <dbReference type="ARBA" id="ARBA00022475"/>
    </source>
</evidence>
<dbReference type="SUPFAM" id="SSF56784">
    <property type="entry name" value="HAD-like"/>
    <property type="match status" value="1"/>
</dbReference>
<keyword evidence="12 15" id="KW-1133">Transmembrane helix</keyword>
<dbReference type="KEGG" id="echi:FKX85_11620"/>
<dbReference type="PRINTS" id="PR00119">
    <property type="entry name" value="CATATPASE"/>
</dbReference>
<evidence type="ECO:0000256" key="5">
    <source>
        <dbReference type="ARBA" id="ARBA00022553"/>
    </source>
</evidence>
<evidence type="ECO:0000256" key="9">
    <source>
        <dbReference type="ARBA" id="ARBA00022840"/>
    </source>
</evidence>
<keyword evidence="6 15" id="KW-0812">Transmembrane</keyword>
<dbReference type="NCBIfam" id="TIGR01511">
    <property type="entry name" value="ATPase-IB1_Cu"/>
    <property type="match status" value="1"/>
</dbReference>
<dbReference type="Proteomes" id="UP000316614">
    <property type="component" value="Chromosome"/>
</dbReference>
<evidence type="ECO:0000256" key="1">
    <source>
        <dbReference type="ARBA" id="ARBA00004651"/>
    </source>
</evidence>
<evidence type="ECO:0000256" key="2">
    <source>
        <dbReference type="ARBA" id="ARBA00006024"/>
    </source>
</evidence>
<evidence type="ECO:0000256" key="7">
    <source>
        <dbReference type="ARBA" id="ARBA00022723"/>
    </source>
</evidence>
<evidence type="ECO:0000313" key="19">
    <source>
        <dbReference type="Proteomes" id="UP000316614"/>
    </source>
</evidence>
<dbReference type="Gene3D" id="3.40.1110.10">
    <property type="entry name" value="Calcium-transporting ATPase, cytoplasmic domain N"/>
    <property type="match status" value="1"/>
</dbReference>
<dbReference type="NCBIfam" id="TIGR01494">
    <property type="entry name" value="ATPase_P-type"/>
    <property type="match status" value="1"/>
</dbReference>
<dbReference type="InterPro" id="IPR023299">
    <property type="entry name" value="ATPase_P-typ_cyto_dom_N"/>
</dbReference>
<dbReference type="InterPro" id="IPR023298">
    <property type="entry name" value="ATPase_P-typ_TM_dom_sf"/>
</dbReference>
<keyword evidence="8 15" id="KW-0547">Nucleotide-binding</keyword>
<feature type="transmembrane region" description="Helical" evidence="15">
    <location>
        <begin position="64"/>
        <end position="82"/>
    </location>
</feature>
<feature type="region of interest" description="Disordered" evidence="16">
    <location>
        <begin position="1"/>
        <end position="21"/>
    </location>
</feature>
<dbReference type="RefSeq" id="WP_141614890.1">
    <property type="nucleotide sequence ID" value="NZ_CP041253.1"/>
</dbReference>
<accession>A0A514CIK2</accession>
<dbReference type="GO" id="GO:0005886">
    <property type="term" value="C:plasma membrane"/>
    <property type="evidence" value="ECO:0007669"/>
    <property type="project" value="UniProtKB-SubCell"/>
</dbReference>
<dbReference type="InterPro" id="IPR018303">
    <property type="entry name" value="ATPase_P-typ_P_site"/>
</dbReference>
<keyword evidence="13" id="KW-0406">Ion transport</keyword>
<dbReference type="AlphaFoldDB" id="A0A514CIK2"/>
<reference evidence="18 19" key="1">
    <citation type="submission" date="2019-06" db="EMBL/GenBank/DDBJ databases">
        <title>Echinicola alkalisoli sp. nov. isolated from saline soil.</title>
        <authorList>
            <person name="Sun J.-Q."/>
            <person name="Xu L."/>
        </authorList>
    </citation>
    <scope>NUCLEOTIDE SEQUENCE [LARGE SCALE GENOMIC DNA]</scope>
    <source>
        <strain evidence="18 19">LN3S3</strain>
    </source>
</reference>
<keyword evidence="7 15" id="KW-0479">Metal-binding</keyword>
<dbReference type="GO" id="GO:0016887">
    <property type="term" value="F:ATP hydrolysis activity"/>
    <property type="evidence" value="ECO:0007669"/>
    <property type="project" value="InterPro"/>
</dbReference>
<keyword evidence="14 15" id="KW-0472">Membrane</keyword>
<comment type="similarity">
    <text evidence="2 15">Belongs to the cation transport ATPase (P-type) (TC 3.A.3) family. Type IB subfamily.</text>
</comment>
<organism evidence="18 19">
    <name type="scientific">Echinicola soli</name>
    <dbReference type="NCBI Taxonomy" id="2591634"/>
    <lineage>
        <taxon>Bacteria</taxon>
        <taxon>Pseudomonadati</taxon>
        <taxon>Bacteroidota</taxon>
        <taxon>Cytophagia</taxon>
        <taxon>Cytophagales</taxon>
        <taxon>Cyclobacteriaceae</taxon>
        <taxon>Echinicola</taxon>
    </lineage>
</organism>
<dbReference type="InterPro" id="IPR059000">
    <property type="entry name" value="ATPase_P-type_domA"/>
</dbReference>
<dbReference type="InterPro" id="IPR023214">
    <property type="entry name" value="HAD_sf"/>
</dbReference>
<dbReference type="EC" id="3.6.3.3" evidence="18"/>
<comment type="subcellular location">
    <subcellularLocation>
        <location evidence="1">Cell membrane</location>
        <topology evidence="1">Multi-pass membrane protein</topology>
    </subcellularLocation>
</comment>
<dbReference type="InterPro" id="IPR008250">
    <property type="entry name" value="ATPase_P-typ_transduc_dom_A_sf"/>
</dbReference>
<dbReference type="EMBL" id="CP041253">
    <property type="protein sequence ID" value="QDH79648.1"/>
    <property type="molecule type" value="Genomic_DNA"/>
</dbReference>
<feature type="transmembrane region" description="Helical" evidence="15">
    <location>
        <begin position="94"/>
        <end position="116"/>
    </location>
</feature>
<dbReference type="InterPro" id="IPR044492">
    <property type="entry name" value="P_typ_ATPase_HD_dom"/>
</dbReference>
<evidence type="ECO:0000256" key="3">
    <source>
        <dbReference type="ARBA" id="ARBA00022448"/>
    </source>
</evidence>
<evidence type="ECO:0000256" key="13">
    <source>
        <dbReference type="ARBA" id="ARBA00023065"/>
    </source>
</evidence>
<evidence type="ECO:0000256" key="11">
    <source>
        <dbReference type="ARBA" id="ARBA00022967"/>
    </source>
</evidence>
<evidence type="ECO:0000313" key="18">
    <source>
        <dbReference type="EMBL" id="QDH79648.1"/>
    </source>
</evidence>
<keyword evidence="19" id="KW-1185">Reference proteome</keyword>
<evidence type="ECO:0000256" key="10">
    <source>
        <dbReference type="ARBA" id="ARBA00022842"/>
    </source>
</evidence>
<feature type="transmembrane region" description="Helical" evidence="15">
    <location>
        <begin position="638"/>
        <end position="659"/>
    </location>
</feature>
<protein>
    <submittedName>
        <fullName evidence="18">Cadmium-translocating P-type ATPase</fullName>
        <ecNumber evidence="18">3.6.3.3</ecNumber>
    </submittedName>
</protein>
<dbReference type="GO" id="GO:0043682">
    <property type="term" value="F:P-type divalent copper transporter activity"/>
    <property type="evidence" value="ECO:0007669"/>
    <property type="project" value="TreeGrafter"/>
</dbReference>
<keyword evidence="3" id="KW-0813">Transport</keyword>
<dbReference type="GO" id="GO:0005524">
    <property type="term" value="F:ATP binding"/>
    <property type="evidence" value="ECO:0007669"/>
    <property type="project" value="UniProtKB-UniRule"/>
</dbReference>
<dbReference type="Pfam" id="PF00122">
    <property type="entry name" value="E1-E2_ATPase"/>
    <property type="match status" value="1"/>
</dbReference>
<dbReference type="OrthoDB" id="1488806at2"/>
<dbReference type="InterPro" id="IPR027256">
    <property type="entry name" value="P-typ_ATPase_IB"/>
</dbReference>
<dbReference type="SFLD" id="SFLDF00027">
    <property type="entry name" value="p-type_atpase"/>
    <property type="match status" value="1"/>
</dbReference>
<dbReference type="PROSITE" id="PS00154">
    <property type="entry name" value="ATPASE_E1_E2"/>
    <property type="match status" value="1"/>
</dbReference>
<keyword evidence="11" id="KW-1278">Translocase</keyword>
<dbReference type="InterPro" id="IPR001757">
    <property type="entry name" value="P_typ_ATPase"/>
</dbReference>
<keyword evidence="10" id="KW-0460">Magnesium</keyword>
<evidence type="ECO:0000256" key="15">
    <source>
        <dbReference type="RuleBase" id="RU362081"/>
    </source>
</evidence>
<dbReference type="SFLD" id="SFLDG00002">
    <property type="entry name" value="C1.7:_P-type_atpase_like"/>
    <property type="match status" value="1"/>
</dbReference>
<keyword evidence="9 15" id="KW-0067">ATP-binding</keyword>
<keyword evidence="18" id="KW-0378">Hydrolase</keyword>
<evidence type="ECO:0000256" key="16">
    <source>
        <dbReference type="SAM" id="MobiDB-lite"/>
    </source>
</evidence>
<dbReference type="Pfam" id="PF00702">
    <property type="entry name" value="Hydrolase"/>
    <property type="match status" value="1"/>
</dbReference>
<proteinExistence type="inferred from homology"/>
<dbReference type="PANTHER" id="PTHR43520">
    <property type="entry name" value="ATP7, ISOFORM B"/>
    <property type="match status" value="1"/>
</dbReference>
<gene>
    <name evidence="18" type="primary">cadA</name>
    <name evidence="18" type="ORF">FKX85_11620</name>
</gene>
<dbReference type="SUPFAM" id="SSF81653">
    <property type="entry name" value="Calcium ATPase, transduction domain A"/>
    <property type="match status" value="1"/>
</dbReference>
<feature type="transmembrane region" description="Helical" evidence="15">
    <location>
        <begin position="32"/>
        <end position="52"/>
    </location>
</feature>
<feature type="domain" description="P-type ATPase A" evidence="17">
    <location>
        <begin position="158"/>
        <end position="258"/>
    </location>
</feature>
<name>A0A514CIK2_9BACT</name>
<dbReference type="Gene3D" id="2.70.150.10">
    <property type="entry name" value="Calcium-transporting ATPase, cytoplasmic transduction domain A"/>
    <property type="match status" value="1"/>
</dbReference>
<dbReference type="NCBIfam" id="TIGR01512">
    <property type="entry name" value="ATPase-IB2_Cd"/>
    <property type="match status" value="1"/>
</dbReference>
<dbReference type="InterPro" id="IPR036412">
    <property type="entry name" value="HAD-like_sf"/>
</dbReference>
<sequence>MEHQHHNNHTEEGHGDHGGHHGHMLQDFKRRFWLSMILTLPVLLLSKMIQGWVGFEFTFPGDNYVLFGLATAIYFYGGWPFLKGLKEEIQHGKPAMMTLIALAITVAYGYSSAVVFGLEGKGFFWELATLIDLMLLGHWIEMKSVMNASGALDELAKLMPSTAHKLKEDGETEEVKIADLKKGDRVLIKPGEKIPADGVVFDGSSYVNEAMLTGESKPVKKGKDDEVVGGAINEQGSLQLEVRNIGEEAYLSRVIDMVKSAQDTKSKTQNLADKAAGWLFYISLAAGVMTLVVWLMLDKEFDFALERMVTVMIIACPHALGLAIPLVTAISTSLAAKNGLLIRNRTAFERSRNVTMVIFDKTGTLTAGDFGVKTYKSFLEDFTDEDVLKLTAAVEHRSEHPIATGIMKKVKEKELDFPEAKDYENITGEGVKASVDGRQIMIVSPGYLKNHELEVPSEIKEEGVETLVFLLVDDSVAGYLKLADKVRDSSQKAVSALQKEGIKVIMATGDNEAAAKAVSDELGLDGYHAEVLPEDKQSIVQSAQNEGEVVVMTGDGVNDAPALAQADIGVAIGSGTDVAAETADIVLVNSDPTDLSSLIVFGKATYQKMVQNLFWATAYNAIALPLATGFIPKLMISPALGAVLMSLSTIVVAINAQLLKKKFKKG</sequence>
<feature type="transmembrane region" description="Helical" evidence="15">
    <location>
        <begin position="122"/>
        <end position="140"/>
    </location>
</feature>
<dbReference type="GO" id="GO:0055070">
    <property type="term" value="P:copper ion homeostasis"/>
    <property type="evidence" value="ECO:0007669"/>
    <property type="project" value="TreeGrafter"/>
</dbReference>
<keyword evidence="5" id="KW-0597">Phosphoprotein</keyword>
<dbReference type="NCBIfam" id="TIGR01525">
    <property type="entry name" value="ATPase-IB_hvy"/>
    <property type="match status" value="1"/>
</dbReference>
<feature type="transmembrane region" description="Helical" evidence="15">
    <location>
        <begin position="309"/>
        <end position="336"/>
    </location>
</feature>
<dbReference type="FunFam" id="2.70.150.10:FF:000020">
    <property type="entry name" value="Copper-exporting P-type ATPase A"/>
    <property type="match status" value="1"/>
</dbReference>
<evidence type="ECO:0000256" key="6">
    <source>
        <dbReference type="ARBA" id="ARBA00022692"/>
    </source>
</evidence>
<dbReference type="GO" id="GO:0060003">
    <property type="term" value="P:copper ion export"/>
    <property type="evidence" value="ECO:0007669"/>
    <property type="project" value="UniProtKB-ARBA"/>
</dbReference>
<dbReference type="SUPFAM" id="SSF81665">
    <property type="entry name" value="Calcium ATPase, transmembrane domain M"/>
    <property type="match status" value="1"/>
</dbReference>
<dbReference type="SFLD" id="SFLDS00003">
    <property type="entry name" value="Haloacid_Dehalogenase"/>
    <property type="match status" value="1"/>
</dbReference>
<feature type="transmembrane region" description="Helical" evidence="15">
    <location>
        <begin position="275"/>
        <end position="297"/>
    </location>
</feature>
<evidence type="ECO:0000256" key="12">
    <source>
        <dbReference type="ARBA" id="ARBA00022989"/>
    </source>
</evidence>
<feature type="transmembrane region" description="Helical" evidence="15">
    <location>
        <begin position="613"/>
        <end position="632"/>
    </location>
</feature>
<dbReference type="GO" id="GO:0005507">
    <property type="term" value="F:copper ion binding"/>
    <property type="evidence" value="ECO:0007669"/>
    <property type="project" value="TreeGrafter"/>
</dbReference>
<dbReference type="PANTHER" id="PTHR43520:SF5">
    <property type="entry name" value="CATION-TRANSPORTING P-TYPE ATPASE-RELATED"/>
    <property type="match status" value="1"/>
</dbReference>
<keyword evidence="4 15" id="KW-1003">Cell membrane</keyword>